<evidence type="ECO:0000313" key="2">
    <source>
        <dbReference type="EMBL" id="TFK26347.1"/>
    </source>
</evidence>
<evidence type="ECO:0000313" key="3">
    <source>
        <dbReference type="Proteomes" id="UP000307440"/>
    </source>
</evidence>
<protein>
    <submittedName>
        <fullName evidence="2">Uncharacterized protein</fullName>
    </submittedName>
</protein>
<reference evidence="2 3" key="1">
    <citation type="journal article" date="2019" name="Nat. Ecol. Evol.">
        <title>Megaphylogeny resolves global patterns of mushroom evolution.</title>
        <authorList>
            <person name="Varga T."/>
            <person name="Krizsan K."/>
            <person name="Foldi C."/>
            <person name="Dima B."/>
            <person name="Sanchez-Garcia M."/>
            <person name="Sanchez-Ramirez S."/>
            <person name="Szollosi G.J."/>
            <person name="Szarkandi J.G."/>
            <person name="Papp V."/>
            <person name="Albert L."/>
            <person name="Andreopoulos W."/>
            <person name="Angelini C."/>
            <person name="Antonin V."/>
            <person name="Barry K.W."/>
            <person name="Bougher N.L."/>
            <person name="Buchanan P."/>
            <person name="Buyck B."/>
            <person name="Bense V."/>
            <person name="Catcheside P."/>
            <person name="Chovatia M."/>
            <person name="Cooper J."/>
            <person name="Damon W."/>
            <person name="Desjardin D."/>
            <person name="Finy P."/>
            <person name="Geml J."/>
            <person name="Haridas S."/>
            <person name="Hughes K."/>
            <person name="Justo A."/>
            <person name="Karasinski D."/>
            <person name="Kautmanova I."/>
            <person name="Kiss B."/>
            <person name="Kocsube S."/>
            <person name="Kotiranta H."/>
            <person name="LaButti K.M."/>
            <person name="Lechner B.E."/>
            <person name="Liimatainen K."/>
            <person name="Lipzen A."/>
            <person name="Lukacs Z."/>
            <person name="Mihaltcheva S."/>
            <person name="Morgado L.N."/>
            <person name="Niskanen T."/>
            <person name="Noordeloos M.E."/>
            <person name="Ohm R.A."/>
            <person name="Ortiz-Santana B."/>
            <person name="Ovrebo C."/>
            <person name="Racz N."/>
            <person name="Riley R."/>
            <person name="Savchenko A."/>
            <person name="Shiryaev A."/>
            <person name="Soop K."/>
            <person name="Spirin V."/>
            <person name="Szebenyi C."/>
            <person name="Tomsovsky M."/>
            <person name="Tulloss R.E."/>
            <person name="Uehling J."/>
            <person name="Grigoriev I.V."/>
            <person name="Vagvolgyi C."/>
            <person name="Papp T."/>
            <person name="Martin F.M."/>
            <person name="Miettinen O."/>
            <person name="Hibbett D.S."/>
            <person name="Nagy L.G."/>
        </authorList>
    </citation>
    <scope>NUCLEOTIDE SEQUENCE [LARGE SCALE GENOMIC DNA]</scope>
    <source>
        <strain evidence="2 3">CBS 121175</strain>
    </source>
</reference>
<proteinExistence type="predicted"/>
<gene>
    <name evidence="2" type="ORF">FA15DRAFT_300623</name>
</gene>
<keyword evidence="1" id="KW-0472">Membrane</keyword>
<keyword evidence="1" id="KW-1133">Transmembrane helix</keyword>
<evidence type="ECO:0000256" key="1">
    <source>
        <dbReference type="SAM" id="Phobius"/>
    </source>
</evidence>
<dbReference type="AlphaFoldDB" id="A0A5C3L0M9"/>
<name>A0A5C3L0M9_COPMA</name>
<dbReference type="EMBL" id="ML210176">
    <property type="protein sequence ID" value="TFK26347.1"/>
    <property type="molecule type" value="Genomic_DNA"/>
</dbReference>
<accession>A0A5C3L0M9</accession>
<dbReference type="Proteomes" id="UP000307440">
    <property type="component" value="Unassembled WGS sequence"/>
</dbReference>
<organism evidence="2 3">
    <name type="scientific">Coprinopsis marcescibilis</name>
    <name type="common">Agaric fungus</name>
    <name type="synonym">Psathyrella marcescibilis</name>
    <dbReference type="NCBI Taxonomy" id="230819"/>
    <lineage>
        <taxon>Eukaryota</taxon>
        <taxon>Fungi</taxon>
        <taxon>Dikarya</taxon>
        <taxon>Basidiomycota</taxon>
        <taxon>Agaricomycotina</taxon>
        <taxon>Agaricomycetes</taxon>
        <taxon>Agaricomycetidae</taxon>
        <taxon>Agaricales</taxon>
        <taxon>Agaricineae</taxon>
        <taxon>Psathyrellaceae</taxon>
        <taxon>Coprinopsis</taxon>
    </lineage>
</organism>
<keyword evidence="1" id="KW-0812">Transmembrane</keyword>
<sequence>MRTRHEPYLLDEPYKYAVSSGHVLFGDPATPGHGAWVEPFSMSNIQPTRRTPIVINTDTVAGCKHRSKQPHFTTPIPPTLVGSSSSKEFCEGTISEQYQNTLFTLTWPAVAARAFQPTNSENFQRSHIARTAKPVQKRTSVVLTFVLHLYLLSMCSSPLPGLLTTCFLPT</sequence>
<keyword evidence="3" id="KW-1185">Reference proteome</keyword>
<feature type="transmembrane region" description="Helical" evidence="1">
    <location>
        <begin position="140"/>
        <end position="159"/>
    </location>
</feature>